<dbReference type="Proteomes" id="UP001306950">
    <property type="component" value="Unassembled WGS sequence"/>
</dbReference>
<organism evidence="1 2">
    <name type="scientific">Paenibacillus haidiansis</name>
    <dbReference type="NCBI Taxonomy" id="1574488"/>
    <lineage>
        <taxon>Bacteria</taxon>
        <taxon>Bacillati</taxon>
        <taxon>Bacillota</taxon>
        <taxon>Bacilli</taxon>
        <taxon>Bacillales</taxon>
        <taxon>Paenibacillaceae</taxon>
        <taxon>Paenibacillus</taxon>
    </lineage>
</organism>
<gene>
    <name evidence="1" type="ORF">V3851_17885</name>
</gene>
<keyword evidence="2" id="KW-1185">Reference proteome</keyword>
<name>A0ABU7VVB5_9BACL</name>
<dbReference type="SUPFAM" id="SSF89442">
    <property type="entry name" value="Hypothetical protein YojF"/>
    <property type="match status" value="1"/>
</dbReference>
<proteinExistence type="predicted"/>
<dbReference type="Pfam" id="PF08830">
    <property type="entry name" value="DUF1806"/>
    <property type="match status" value="1"/>
</dbReference>
<evidence type="ECO:0000313" key="1">
    <source>
        <dbReference type="EMBL" id="MEF2967704.1"/>
    </source>
</evidence>
<reference evidence="1 2" key="1">
    <citation type="submission" date="2024-02" db="EMBL/GenBank/DDBJ databases">
        <title>A nitrogen-fixing paenibacillus bacterium.</title>
        <authorList>
            <person name="Zhang W.L."/>
            <person name="Chen S.F."/>
        </authorList>
    </citation>
    <scope>NUCLEOTIDE SEQUENCE [LARGE SCALE GENOMIC DNA]</scope>
    <source>
        <strain evidence="1 2">M1</strain>
    </source>
</reference>
<sequence length="108" mass="12240">MNVMMKIDKTQVEAELRKFVGEPAYVHSEATSYVFVRNFKVLPTEVHIAGEGDGPYRAALRFDGQGWLRMEALTHYEVDEAGRLLLAGFDDRGRMDVALHLGKEPFPE</sequence>
<accession>A0ABU7VVB5</accession>
<evidence type="ECO:0000313" key="2">
    <source>
        <dbReference type="Proteomes" id="UP001306950"/>
    </source>
</evidence>
<dbReference type="InterPro" id="IPR036492">
    <property type="entry name" value="YojF_sf"/>
</dbReference>
<dbReference type="InterPro" id="IPR014934">
    <property type="entry name" value="DUF1806"/>
</dbReference>
<dbReference type="Gene3D" id="2.70.180.10">
    <property type="entry name" value="Hypothetical protein YojF"/>
    <property type="match status" value="1"/>
</dbReference>
<protein>
    <submittedName>
        <fullName evidence="1">DUF1806 family protein</fullName>
    </submittedName>
</protein>
<comment type="caution">
    <text evidence="1">The sequence shown here is derived from an EMBL/GenBank/DDBJ whole genome shotgun (WGS) entry which is preliminary data.</text>
</comment>
<dbReference type="EMBL" id="JAZHPZ010000009">
    <property type="protein sequence ID" value="MEF2967704.1"/>
    <property type="molecule type" value="Genomic_DNA"/>
</dbReference>
<dbReference type="RefSeq" id="WP_331847918.1">
    <property type="nucleotide sequence ID" value="NZ_JAZHPZ010000009.1"/>
</dbReference>